<protein>
    <submittedName>
        <fullName evidence="5">Copper amine oxidase</fullName>
    </submittedName>
</protein>
<proteinExistence type="predicted"/>
<dbReference type="Pfam" id="PF01436">
    <property type="entry name" value="NHL"/>
    <property type="match status" value="3"/>
</dbReference>
<keyword evidence="6" id="KW-1185">Reference proteome</keyword>
<dbReference type="SUPFAM" id="SSF55383">
    <property type="entry name" value="Copper amine oxidase, domain N"/>
    <property type="match status" value="1"/>
</dbReference>
<dbReference type="InterPro" id="IPR036582">
    <property type="entry name" value="Mao_N_sf"/>
</dbReference>
<gene>
    <name evidence="5" type="ORF">EJC50_22955</name>
</gene>
<dbReference type="Gene3D" id="2.120.10.30">
    <property type="entry name" value="TolB, C-terminal domain"/>
    <property type="match status" value="4"/>
</dbReference>
<dbReference type="SUPFAM" id="SSF101898">
    <property type="entry name" value="NHL repeat"/>
    <property type="match status" value="1"/>
</dbReference>
<feature type="chain" id="PRO_5019017271" evidence="3">
    <location>
        <begin position="35"/>
        <end position="539"/>
    </location>
</feature>
<dbReference type="Pfam" id="PF07833">
    <property type="entry name" value="Cu_amine_oxidN1"/>
    <property type="match status" value="1"/>
</dbReference>
<feature type="repeat" description="NHL" evidence="2">
    <location>
        <begin position="256"/>
        <end position="286"/>
    </location>
</feature>
<dbReference type="InterPro" id="IPR011042">
    <property type="entry name" value="6-blade_b-propeller_TolB-like"/>
</dbReference>
<evidence type="ECO:0000256" key="2">
    <source>
        <dbReference type="PROSITE-ProRule" id="PRU00504"/>
    </source>
</evidence>
<accession>A0A3S9A933</accession>
<evidence type="ECO:0000313" key="5">
    <source>
        <dbReference type="EMBL" id="AZN42220.1"/>
    </source>
</evidence>
<feature type="domain" description="Copper amine oxidase-like N-terminal" evidence="4">
    <location>
        <begin position="426"/>
        <end position="532"/>
    </location>
</feature>
<evidence type="ECO:0000256" key="3">
    <source>
        <dbReference type="SAM" id="SignalP"/>
    </source>
</evidence>
<reference evidence="6" key="1">
    <citation type="submission" date="2018-12" db="EMBL/GenBank/DDBJ databases">
        <title>Genome sequence of Peanibacillus sp.</title>
        <authorList>
            <person name="Subramani G."/>
            <person name="Srinivasan S."/>
            <person name="Kim M.K."/>
        </authorList>
    </citation>
    <scope>NUCLEOTIDE SEQUENCE [LARGE SCALE GENOMIC DNA]</scope>
    <source>
        <strain evidence="6">18JY67-1</strain>
    </source>
</reference>
<dbReference type="KEGG" id="palb:EJC50_22955"/>
<evidence type="ECO:0000256" key="1">
    <source>
        <dbReference type="ARBA" id="ARBA00022737"/>
    </source>
</evidence>
<name>A0A3S9A933_9BACL</name>
<sequence length="539" mass="55944">MRRDRAFMKNRTRGAVLLLAAAISAGTFSSGSFAAAGNAEQPSIGNLALYEVHRLAGSGAFDREDGSSAAAAFREPTSLLYSAKSGGYLVADARNQMIRGVTAAATTTAAGLYIGADEFNAPLGSLLDGNAEKASFNLPSGLAADSAGAIYIADAGNNSIRKLSAAGVVTTVAGTGVIGADNGAAASASFDHPLDLAVSKDGVIYVADTLNHVIRQIKNGEVTTLNAPSKRIIEYYPGVIEAVGDYADGPLAEAKFNEPSGLALDAKGNLYVSDTGNNRIRYIDFKTNSVTTVAGGVTGEKLVYEAGSPYAEGGYAVGAAATAKLHAPRGLAVTPDGGLLIADSLNHAIRYLKSGNVTTVAGTPEEEGIVDGVARYAEFNRPTDVEWVGNGAFAVADSGSNTIRIVAPYAAPAGVKADGSLHLLYNNVELKSDVSPIIDSSVTFVPVRVLTERLGFKVQYANGQTVLKLAGTTYTVKNGSTQVGKQVEGGATTSVKLPKAPIVSNNRQFLPVRFFAEEMGLDVQWLSELRAVLLRNKQS</sequence>
<dbReference type="PANTHER" id="PTHR13833">
    <property type="match status" value="1"/>
</dbReference>
<feature type="signal peptide" evidence="3">
    <location>
        <begin position="1"/>
        <end position="34"/>
    </location>
</feature>
<dbReference type="InterPro" id="IPR001258">
    <property type="entry name" value="NHL_repeat"/>
</dbReference>
<dbReference type="InterPro" id="IPR012854">
    <property type="entry name" value="Cu_amine_oxidase-like_N"/>
</dbReference>
<dbReference type="OrthoDB" id="9799230at2"/>
<dbReference type="EMBL" id="CP034437">
    <property type="protein sequence ID" value="AZN42220.1"/>
    <property type="molecule type" value="Genomic_DNA"/>
</dbReference>
<keyword evidence="1" id="KW-0677">Repeat</keyword>
<evidence type="ECO:0000259" key="4">
    <source>
        <dbReference type="Pfam" id="PF07833"/>
    </source>
</evidence>
<dbReference type="PROSITE" id="PS51125">
    <property type="entry name" value="NHL"/>
    <property type="match status" value="2"/>
</dbReference>
<feature type="repeat" description="NHL" evidence="2">
    <location>
        <begin position="136"/>
        <end position="166"/>
    </location>
</feature>
<evidence type="ECO:0000313" key="6">
    <source>
        <dbReference type="Proteomes" id="UP000272528"/>
    </source>
</evidence>
<dbReference type="AlphaFoldDB" id="A0A3S9A933"/>
<dbReference type="PANTHER" id="PTHR13833:SF71">
    <property type="entry name" value="NHL DOMAIN-CONTAINING PROTEIN"/>
    <property type="match status" value="1"/>
</dbReference>
<keyword evidence="3" id="KW-0732">Signal</keyword>
<dbReference type="Gene3D" id="3.30.457.10">
    <property type="entry name" value="Copper amine oxidase-like, N-terminal domain"/>
    <property type="match status" value="1"/>
</dbReference>
<organism evidence="5 6">
    <name type="scientific">Paenibacillus albus</name>
    <dbReference type="NCBI Taxonomy" id="2495582"/>
    <lineage>
        <taxon>Bacteria</taxon>
        <taxon>Bacillati</taxon>
        <taxon>Bacillota</taxon>
        <taxon>Bacilli</taxon>
        <taxon>Bacillales</taxon>
        <taxon>Paenibacillaceae</taxon>
        <taxon>Paenibacillus</taxon>
    </lineage>
</organism>
<dbReference type="Proteomes" id="UP000272528">
    <property type="component" value="Chromosome"/>
</dbReference>